<dbReference type="EMBL" id="CP041186">
    <property type="protein sequence ID" value="QDG53792.1"/>
    <property type="molecule type" value="Genomic_DNA"/>
</dbReference>
<evidence type="ECO:0000313" key="1">
    <source>
        <dbReference type="EMBL" id="QDG53792.1"/>
    </source>
</evidence>
<evidence type="ECO:0000313" key="2">
    <source>
        <dbReference type="Proteomes" id="UP000315995"/>
    </source>
</evidence>
<name>A0A4Y6PZU0_PERCE</name>
<dbReference type="OrthoDB" id="5507706at2"/>
<dbReference type="SUPFAM" id="SSF158682">
    <property type="entry name" value="TerB-like"/>
    <property type="match status" value="1"/>
</dbReference>
<dbReference type="RefSeq" id="WP_141200246.1">
    <property type="nucleotide sequence ID" value="NZ_CP041186.1"/>
</dbReference>
<dbReference type="InterPro" id="IPR029024">
    <property type="entry name" value="TerB-like"/>
</dbReference>
<sequence length="154" mass="17434">MSIITALSNLFSGRSFSKISAEQEKAMIDALTYAMAVDREIAGDEQKELTSSLRHVKWEEEIPLESYVSESVARAKRISAQPGDAPDYLHQISERLGEDWLREETYYLAARIAASDRDIVSAEQLLLSNMVQAFELDNDTQARIADQLMRETDF</sequence>
<dbReference type="Proteomes" id="UP000315995">
    <property type="component" value="Chromosome"/>
</dbReference>
<proteinExistence type="predicted"/>
<gene>
    <name evidence="1" type="ORF">FIV42_24525</name>
</gene>
<keyword evidence="2" id="KW-1185">Reference proteome</keyword>
<organism evidence="1 2">
    <name type="scientific">Persicimonas caeni</name>
    <dbReference type="NCBI Taxonomy" id="2292766"/>
    <lineage>
        <taxon>Bacteria</taxon>
        <taxon>Deltaproteobacteria</taxon>
        <taxon>Bradymonadales</taxon>
        <taxon>Bradymonadaceae</taxon>
        <taxon>Persicimonas</taxon>
    </lineage>
</organism>
<dbReference type="Gene3D" id="1.10.3680.10">
    <property type="entry name" value="TerB-like"/>
    <property type="match status" value="1"/>
</dbReference>
<reference evidence="1 2" key="1">
    <citation type="submission" date="2019-06" db="EMBL/GenBank/DDBJ databases">
        <title>Persicimonas caeni gen. nov., sp. nov., a predatory bacterium isolated from solar saltern.</title>
        <authorList>
            <person name="Wang S."/>
        </authorList>
    </citation>
    <scope>NUCLEOTIDE SEQUENCE [LARGE SCALE GENOMIC DNA]</scope>
    <source>
        <strain evidence="1 2">YN101</strain>
    </source>
</reference>
<evidence type="ECO:0008006" key="3">
    <source>
        <dbReference type="Google" id="ProtNLM"/>
    </source>
</evidence>
<dbReference type="AlphaFoldDB" id="A0A4Y6PZU0"/>
<protein>
    <recommendedName>
        <fullName evidence="3">TerB family tellurite resistance protein</fullName>
    </recommendedName>
</protein>
<accession>A0A4Y6PZU0</accession>
<accession>A0A5B8YEN9</accession>